<feature type="transmembrane region" description="Helical" evidence="5">
    <location>
        <begin position="171"/>
        <end position="192"/>
    </location>
</feature>
<keyword evidence="4 5" id="KW-0472">Membrane</keyword>
<evidence type="ECO:0000313" key="8">
    <source>
        <dbReference type="Proteomes" id="UP001497497"/>
    </source>
</evidence>
<dbReference type="GO" id="GO:0016020">
    <property type="term" value="C:membrane"/>
    <property type="evidence" value="ECO:0007669"/>
    <property type="project" value="UniProtKB-SubCell"/>
</dbReference>
<evidence type="ECO:0000256" key="3">
    <source>
        <dbReference type="ARBA" id="ARBA00022989"/>
    </source>
</evidence>
<reference evidence="7 8" key="1">
    <citation type="submission" date="2024-04" db="EMBL/GenBank/DDBJ databases">
        <authorList>
            <consortium name="Genoscope - CEA"/>
            <person name="William W."/>
        </authorList>
    </citation>
    <scope>NUCLEOTIDE SEQUENCE [LARGE SCALE GENOMIC DNA]</scope>
</reference>
<protein>
    <recommendedName>
        <fullName evidence="6">G-protein coupled receptors family 1 profile domain-containing protein</fullName>
    </recommendedName>
</protein>
<evidence type="ECO:0000313" key="7">
    <source>
        <dbReference type="EMBL" id="CAL1546707.1"/>
    </source>
</evidence>
<dbReference type="AlphaFoldDB" id="A0AAV2II36"/>
<evidence type="ECO:0000256" key="1">
    <source>
        <dbReference type="ARBA" id="ARBA00004370"/>
    </source>
</evidence>
<comment type="caution">
    <text evidence="7">The sequence shown here is derived from an EMBL/GenBank/DDBJ whole genome shotgun (WGS) entry which is preliminary data.</text>
</comment>
<dbReference type="EMBL" id="CAXITT010000847">
    <property type="protein sequence ID" value="CAL1546707.1"/>
    <property type="molecule type" value="Genomic_DNA"/>
</dbReference>
<evidence type="ECO:0000256" key="4">
    <source>
        <dbReference type="ARBA" id="ARBA00023136"/>
    </source>
</evidence>
<dbReference type="PANTHER" id="PTHR46641">
    <property type="entry name" value="FMRFAMIDE RECEPTOR-RELATED"/>
    <property type="match status" value="1"/>
</dbReference>
<feature type="non-terminal residue" evidence="7">
    <location>
        <position position="1"/>
    </location>
</feature>
<evidence type="ECO:0000256" key="5">
    <source>
        <dbReference type="SAM" id="Phobius"/>
    </source>
</evidence>
<sequence length="324" mass="35860">GAVGNLINVRTFVAMGICDGVNVGFTWLAASDLAYVVFSLVDSFAMIFRATEGLSAYSVWFPVEPGAVHLYAINVGNGLYSLSVMTTDLVTIIRCLSVVRPLQFRKIPSWRKMVMTLSAMTTSSLVSVIALFIYMDIVPKFDVNVKAIRLVLWMSPKRFEVRSYIFGVRDAFLPFSSQIILVVCSIIMADALRKASKFRQNHSTSPNVRTASATSLGEAGWTKRKPEHGPGSTSTLGGQELQVVRQMLLISSVALLCNLPKVSLGICGIVIPDFTTSLVYYNVYNVLLGIRELFQTLNASLHFLIYWSSNSKFRKHCMTSEVIQ</sequence>
<evidence type="ECO:0000259" key="6">
    <source>
        <dbReference type="PROSITE" id="PS50262"/>
    </source>
</evidence>
<keyword evidence="8" id="KW-1185">Reference proteome</keyword>
<dbReference type="PROSITE" id="PS50262">
    <property type="entry name" value="G_PROTEIN_RECEP_F1_2"/>
    <property type="match status" value="1"/>
</dbReference>
<name>A0AAV2II36_LYMST</name>
<gene>
    <name evidence="7" type="ORF">GSLYS_00020084001</name>
</gene>
<dbReference type="SUPFAM" id="SSF81321">
    <property type="entry name" value="Family A G protein-coupled receptor-like"/>
    <property type="match status" value="1"/>
</dbReference>
<dbReference type="Gene3D" id="1.20.1070.10">
    <property type="entry name" value="Rhodopsin 7-helix transmembrane proteins"/>
    <property type="match status" value="1"/>
</dbReference>
<feature type="domain" description="G-protein coupled receptors family 1 profile" evidence="6">
    <location>
        <begin position="4"/>
        <end position="306"/>
    </location>
</feature>
<feature type="transmembrane region" description="Helical" evidence="5">
    <location>
        <begin position="114"/>
        <end position="135"/>
    </location>
</feature>
<proteinExistence type="predicted"/>
<keyword evidence="3 5" id="KW-1133">Transmembrane helix</keyword>
<dbReference type="PANTHER" id="PTHR46641:SF2">
    <property type="entry name" value="FMRFAMIDE RECEPTOR"/>
    <property type="match status" value="1"/>
</dbReference>
<dbReference type="InterPro" id="IPR017452">
    <property type="entry name" value="GPCR_Rhodpsn_7TM"/>
</dbReference>
<comment type="subcellular location">
    <subcellularLocation>
        <location evidence="1">Membrane</location>
    </subcellularLocation>
</comment>
<accession>A0AAV2II36</accession>
<dbReference type="Proteomes" id="UP001497497">
    <property type="component" value="Unassembled WGS sequence"/>
</dbReference>
<keyword evidence="2 5" id="KW-0812">Transmembrane</keyword>
<evidence type="ECO:0000256" key="2">
    <source>
        <dbReference type="ARBA" id="ARBA00022692"/>
    </source>
</evidence>
<organism evidence="7 8">
    <name type="scientific">Lymnaea stagnalis</name>
    <name type="common">Great pond snail</name>
    <name type="synonym">Helix stagnalis</name>
    <dbReference type="NCBI Taxonomy" id="6523"/>
    <lineage>
        <taxon>Eukaryota</taxon>
        <taxon>Metazoa</taxon>
        <taxon>Spiralia</taxon>
        <taxon>Lophotrochozoa</taxon>
        <taxon>Mollusca</taxon>
        <taxon>Gastropoda</taxon>
        <taxon>Heterobranchia</taxon>
        <taxon>Euthyneura</taxon>
        <taxon>Panpulmonata</taxon>
        <taxon>Hygrophila</taxon>
        <taxon>Lymnaeoidea</taxon>
        <taxon>Lymnaeidae</taxon>
        <taxon>Lymnaea</taxon>
    </lineage>
</organism>
<feature type="transmembrane region" description="Helical" evidence="5">
    <location>
        <begin position="79"/>
        <end position="102"/>
    </location>
</feature>
<dbReference type="InterPro" id="IPR052954">
    <property type="entry name" value="GPCR-Ligand_Int"/>
</dbReference>